<dbReference type="OrthoDB" id="5835829at2759"/>
<dbReference type="GO" id="GO:0080043">
    <property type="term" value="F:quercetin 3-O-glucosyltransferase activity"/>
    <property type="evidence" value="ECO:0007669"/>
    <property type="project" value="TreeGrafter"/>
</dbReference>
<dbReference type="PANTHER" id="PTHR11926">
    <property type="entry name" value="GLUCOSYL/GLUCURONOSYL TRANSFERASES"/>
    <property type="match status" value="1"/>
</dbReference>
<dbReference type="EMBL" id="JAGGNH010000001">
    <property type="protein sequence ID" value="KAJ0985140.1"/>
    <property type="molecule type" value="Genomic_DNA"/>
</dbReference>
<organism evidence="6 7">
    <name type="scientific">Dioscorea zingiberensis</name>
    <dbReference type="NCBI Taxonomy" id="325984"/>
    <lineage>
        <taxon>Eukaryota</taxon>
        <taxon>Viridiplantae</taxon>
        <taxon>Streptophyta</taxon>
        <taxon>Embryophyta</taxon>
        <taxon>Tracheophyta</taxon>
        <taxon>Spermatophyta</taxon>
        <taxon>Magnoliopsida</taxon>
        <taxon>Liliopsida</taxon>
        <taxon>Dioscoreales</taxon>
        <taxon>Dioscoreaceae</taxon>
        <taxon>Dioscorea</taxon>
    </lineage>
</organism>
<protein>
    <recommendedName>
        <fullName evidence="5">Glycosyltransferase</fullName>
        <ecNumber evidence="5">2.4.1.-</ecNumber>
    </recommendedName>
</protein>
<dbReference type="AlphaFoldDB" id="A0A9D5HQ49"/>
<proteinExistence type="inferred from homology"/>
<evidence type="ECO:0000256" key="4">
    <source>
        <dbReference type="RuleBase" id="RU003718"/>
    </source>
</evidence>
<keyword evidence="7" id="KW-1185">Reference proteome</keyword>
<dbReference type="CDD" id="cd03784">
    <property type="entry name" value="GT1_Gtf-like"/>
    <property type="match status" value="1"/>
</dbReference>
<dbReference type="EC" id="2.4.1.-" evidence="5"/>
<dbReference type="InterPro" id="IPR002213">
    <property type="entry name" value="UDP_glucos_trans"/>
</dbReference>
<evidence type="ECO:0000256" key="5">
    <source>
        <dbReference type="RuleBase" id="RU362057"/>
    </source>
</evidence>
<evidence type="ECO:0000313" key="6">
    <source>
        <dbReference type="EMBL" id="KAJ0985140.1"/>
    </source>
</evidence>
<accession>A0A9D5HQ49</accession>
<dbReference type="InterPro" id="IPR035595">
    <property type="entry name" value="UDP_glycos_trans_CS"/>
</dbReference>
<dbReference type="PANTHER" id="PTHR11926:SF774">
    <property type="entry name" value="UDP-GLYCOSYLTRANSFERASE 85A1-RELATED"/>
    <property type="match status" value="1"/>
</dbReference>
<reference evidence="6" key="1">
    <citation type="submission" date="2021-03" db="EMBL/GenBank/DDBJ databases">
        <authorList>
            <person name="Li Z."/>
            <person name="Yang C."/>
        </authorList>
    </citation>
    <scope>NUCLEOTIDE SEQUENCE</scope>
    <source>
        <strain evidence="6">Dzin_1.0</strain>
        <tissue evidence="6">Leaf</tissue>
    </source>
</reference>
<dbReference type="GO" id="GO:0080044">
    <property type="term" value="F:quercetin 7-O-glucosyltransferase activity"/>
    <property type="evidence" value="ECO:0007669"/>
    <property type="project" value="TreeGrafter"/>
</dbReference>
<dbReference type="PROSITE" id="PS00375">
    <property type="entry name" value="UDPGT"/>
    <property type="match status" value="1"/>
</dbReference>
<comment type="similarity">
    <text evidence="1 4">Belongs to the UDP-glycosyltransferase family.</text>
</comment>
<evidence type="ECO:0000256" key="3">
    <source>
        <dbReference type="ARBA" id="ARBA00022679"/>
    </source>
</evidence>
<dbReference type="SUPFAM" id="SSF53756">
    <property type="entry name" value="UDP-Glycosyltransferase/glycogen phosphorylase"/>
    <property type="match status" value="1"/>
</dbReference>
<evidence type="ECO:0000256" key="1">
    <source>
        <dbReference type="ARBA" id="ARBA00009995"/>
    </source>
</evidence>
<name>A0A9D5HQ49_9LILI</name>
<sequence>MERSMKRSEGEEVERPHAVCLPMPAQGHLNPMMVLSTFLHSHGFTITFIHTDFDRSRLLRSGGPAALRSTETFRYASFPDGLPPSDIEGNRHTPASGPKVTLLVWDGITSFGRRAAEALGIPNVMFWTASAAGLLSYLHFPELVARGIAPLKDESYLSNGYLESRVDWIPGMKDITLRDLPGVLRTTDPDDIMFNFVKDEAMSAHEASAIFINTFDELELEVLTAMASKLPPIHPIGPLSLLLPNHQAASMASNLWKEDGRCMEWLDQREAESVVYVNFGSVINLTVETFKEFAWGLVDSKQYFLWVIRPDLVPGSGLPEEFWEAARGRGLVVEWCSQREVLMKASVGAFVTHCGWNSVLEAIAGGVPMLCWPAFAEQTTNCYYACKKWGVGVEIGEVVRREEVTRLVVEVMEGEKGKEMKKKAAQWKEKAHRTIKAGSSFTNINRLLLV</sequence>
<reference evidence="6" key="2">
    <citation type="journal article" date="2022" name="Hortic Res">
        <title>The genome of Dioscorea zingiberensis sheds light on the biosynthesis, origin and evolution of the medicinally important diosgenin saponins.</title>
        <authorList>
            <person name="Li Y."/>
            <person name="Tan C."/>
            <person name="Li Z."/>
            <person name="Guo J."/>
            <person name="Li S."/>
            <person name="Chen X."/>
            <person name="Wang C."/>
            <person name="Dai X."/>
            <person name="Yang H."/>
            <person name="Song W."/>
            <person name="Hou L."/>
            <person name="Xu J."/>
            <person name="Tong Z."/>
            <person name="Xu A."/>
            <person name="Yuan X."/>
            <person name="Wang W."/>
            <person name="Yang Q."/>
            <person name="Chen L."/>
            <person name="Sun Z."/>
            <person name="Wang K."/>
            <person name="Pan B."/>
            <person name="Chen J."/>
            <person name="Bao Y."/>
            <person name="Liu F."/>
            <person name="Qi X."/>
            <person name="Gang D.R."/>
            <person name="Wen J."/>
            <person name="Li J."/>
        </authorList>
    </citation>
    <scope>NUCLEOTIDE SEQUENCE</scope>
    <source>
        <strain evidence="6">Dzin_1.0</strain>
    </source>
</reference>
<keyword evidence="3 4" id="KW-0808">Transferase</keyword>
<gene>
    <name evidence="6" type="ORF">J5N97_003496</name>
</gene>
<dbReference type="Proteomes" id="UP001085076">
    <property type="component" value="Miscellaneous, Linkage group lg01"/>
</dbReference>
<dbReference type="FunFam" id="3.40.50.2000:FF:000078">
    <property type="entry name" value="Glycosyltransferase"/>
    <property type="match status" value="1"/>
</dbReference>
<dbReference type="Pfam" id="PF00201">
    <property type="entry name" value="UDPGT"/>
    <property type="match status" value="1"/>
</dbReference>
<keyword evidence="2 4" id="KW-0328">Glycosyltransferase</keyword>
<comment type="caution">
    <text evidence="6">The sequence shown here is derived from an EMBL/GenBank/DDBJ whole genome shotgun (WGS) entry which is preliminary data.</text>
</comment>
<evidence type="ECO:0000256" key="2">
    <source>
        <dbReference type="ARBA" id="ARBA00022676"/>
    </source>
</evidence>
<dbReference type="Gene3D" id="3.40.50.2000">
    <property type="entry name" value="Glycogen Phosphorylase B"/>
    <property type="match status" value="2"/>
</dbReference>
<evidence type="ECO:0000313" key="7">
    <source>
        <dbReference type="Proteomes" id="UP001085076"/>
    </source>
</evidence>